<dbReference type="RefSeq" id="WP_376920833.1">
    <property type="nucleotide sequence ID" value="NZ_JBHRSW010000029.1"/>
</dbReference>
<dbReference type="InterPro" id="IPR001789">
    <property type="entry name" value="Sig_transdc_resp-reg_receiver"/>
</dbReference>
<dbReference type="Pfam" id="PF00072">
    <property type="entry name" value="Response_reg"/>
    <property type="match status" value="1"/>
</dbReference>
<dbReference type="SUPFAM" id="SSF55073">
    <property type="entry name" value="Nucleotide cyclase"/>
    <property type="match status" value="1"/>
</dbReference>
<feature type="domain" description="Response regulatory" evidence="3">
    <location>
        <begin position="32"/>
        <end position="148"/>
    </location>
</feature>
<dbReference type="Proteomes" id="UP001595478">
    <property type="component" value="Unassembled WGS sequence"/>
</dbReference>
<name>A0ABV7FW69_9ALTE</name>
<evidence type="ECO:0000259" key="3">
    <source>
        <dbReference type="PROSITE" id="PS50110"/>
    </source>
</evidence>
<feature type="modified residue" description="4-aspartylphosphate" evidence="2">
    <location>
        <position position="81"/>
    </location>
</feature>
<evidence type="ECO:0000256" key="2">
    <source>
        <dbReference type="PROSITE-ProRule" id="PRU00169"/>
    </source>
</evidence>
<dbReference type="EMBL" id="JBHRSW010000029">
    <property type="protein sequence ID" value="MFC3122711.1"/>
    <property type="molecule type" value="Genomic_DNA"/>
</dbReference>
<accession>A0ABV7FW69</accession>
<dbReference type="SMART" id="SM00448">
    <property type="entry name" value="REC"/>
    <property type="match status" value="1"/>
</dbReference>
<comment type="caution">
    <text evidence="5">The sequence shown here is derived from an EMBL/GenBank/DDBJ whole genome shotgun (WGS) entry which is preliminary data.</text>
</comment>
<keyword evidence="6" id="KW-1185">Reference proteome</keyword>
<dbReference type="InterPro" id="IPR029787">
    <property type="entry name" value="Nucleotide_cyclase"/>
</dbReference>
<keyword evidence="5" id="KW-0808">Transferase</keyword>
<evidence type="ECO:0000259" key="4">
    <source>
        <dbReference type="PROSITE" id="PS50887"/>
    </source>
</evidence>
<dbReference type="EC" id="2.7.7.65" evidence="5"/>
<evidence type="ECO:0000313" key="5">
    <source>
        <dbReference type="EMBL" id="MFC3122711.1"/>
    </source>
</evidence>
<dbReference type="SUPFAM" id="SSF52172">
    <property type="entry name" value="CheY-like"/>
    <property type="match status" value="1"/>
</dbReference>
<proteinExistence type="predicted"/>
<dbReference type="NCBIfam" id="TIGR00254">
    <property type="entry name" value="GGDEF"/>
    <property type="match status" value="1"/>
</dbReference>
<dbReference type="PANTHER" id="PTHR44591:SF3">
    <property type="entry name" value="RESPONSE REGULATORY DOMAIN-CONTAINING PROTEIN"/>
    <property type="match status" value="1"/>
</dbReference>
<dbReference type="InterPro" id="IPR050595">
    <property type="entry name" value="Bact_response_regulator"/>
</dbReference>
<dbReference type="GO" id="GO:0052621">
    <property type="term" value="F:diguanylate cyclase activity"/>
    <property type="evidence" value="ECO:0007669"/>
    <property type="project" value="UniProtKB-EC"/>
</dbReference>
<gene>
    <name evidence="5" type="ORF">ACFOHL_13890</name>
</gene>
<keyword evidence="5" id="KW-0548">Nucleotidyltransferase</keyword>
<protein>
    <submittedName>
        <fullName evidence="5">Diguanylate cyclase domain-containing protein</fullName>
        <ecNumber evidence="5">2.7.7.65</ecNumber>
    </submittedName>
</protein>
<reference evidence="6" key="1">
    <citation type="journal article" date="2019" name="Int. J. Syst. Evol. Microbiol.">
        <title>The Global Catalogue of Microorganisms (GCM) 10K type strain sequencing project: providing services to taxonomists for standard genome sequencing and annotation.</title>
        <authorList>
            <consortium name="The Broad Institute Genomics Platform"/>
            <consortium name="The Broad Institute Genome Sequencing Center for Infectious Disease"/>
            <person name="Wu L."/>
            <person name="Ma J."/>
        </authorList>
    </citation>
    <scope>NUCLEOTIDE SEQUENCE [LARGE SCALE GENOMIC DNA]</scope>
    <source>
        <strain evidence="6">KCTC 52473</strain>
    </source>
</reference>
<dbReference type="SMART" id="SM00267">
    <property type="entry name" value="GGDEF"/>
    <property type="match status" value="1"/>
</dbReference>
<sequence length="338" mass="37906">MDKYSLDAKQHPSKLMDMDIFASKHDDAEKYRVLVIDDNEMELKLYANGLARHFTMSFARTTEKAWELLNRAPIPDAIILDILMPDEDGLQFCERLRENPYTNNIPIIFMSSLSGANIKAQAFELGGADFVVKPPVIDELVARINRHAAQYRKTKRLEALIFIDPLTHLPNAAKFEEVLKQEWSRCARYWHHLSLLLIHLEDMQWLKKEYGKDEYYAMTASIADALSGIGARPGDLFASLDDDCFGLLLSDCSTSGAQIKAQQIIDTFSQPNFVVNQEFGDHKIECTIAVAVAAPAGGGVSAQLYQAADNVLFKARKERRSGIVQLGYIMGVDDANDS</sequence>
<dbReference type="Pfam" id="PF00990">
    <property type="entry name" value="GGDEF"/>
    <property type="match status" value="1"/>
</dbReference>
<dbReference type="InterPro" id="IPR000160">
    <property type="entry name" value="GGDEF_dom"/>
</dbReference>
<keyword evidence="1 2" id="KW-0597">Phosphoprotein</keyword>
<evidence type="ECO:0000256" key="1">
    <source>
        <dbReference type="ARBA" id="ARBA00022553"/>
    </source>
</evidence>
<feature type="domain" description="GGDEF" evidence="4">
    <location>
        <begin position="191"/>
        <end position="328"/>
    </location>
</feature>
<organism evidence="5 6">
    <name type="scientific">Agaribacter flavus</name>
    <dbReference type="NCBI Taxonomy" id="1902781"/>
    <lineage>
        <taxon>Bacteria</taxon>
        <taxon>Pseudomonadati</taxon>
        <taxon>Pseudomonadota</taxon>
        <taxon>Gammaproteobacteria</taxon>
        <taxon>Alteromonadales</taxon>
        <taxon>Alteromonadaceae</taxon>
        <taxon>Agaribacter</taxon>
    </lineage>
</organism>
<dbReference type="Gene3D" id="3.40.50.2300">
    <property type="match status" value="1"/>
</dbReference>
<dbReference type="PROSITE" id="PS50110">
    <property type="entry name" value="RESPONSE_REGULATORY"/>
    <property type="match status" value="1"/>
</dbReference>
<dbReference type="InterPro" id="IPR043128">
    <property type="entry name" value="Rev_trsase/Diguanyl_cyclase"/>
</dbReference>
<dbReference type="PROSITE" id="PS50887">
    <property type="entry name" value="GGDEF"/>
    <property type="match status" value="1"/>
</dbReference>
<dbReference type="InterPro" id="IPR011006">
    <property type="entry name" value="CheY-like_superfamily"/>
</dbReference>
<evidence type="ECO:0000313" key="6">
    <source>
        <dbReference type="Proteomes" id="UP001595478"/>
    </source>
</evidence>
<dbReference type="PANTHER" id="PTHR44591">
    <property type="entry name" value="STRESS RESPONSE REGULATOR PROTEIN 1"/>
    <property type="match status" value="1"/>
</dbReference>
<dbReference type="Gene3D" id="3.30.70.270">
    <property type="match status" value="1"/>
</dbReference>